<dbReference type="SUPFAM" id="SSF51556">
    <property type="entry name" value="Metallo-dependent hydrolases"/>
    <property type="match status" value="1"/>
</dbReference>
<dbReference type="AlphaFoldDB" id="A0A3B0CJV8"/>
<reference evidence="3 4" key="1">
    <citation type="journal article" date="2007" name="Int. J. Syst. Evol. Microbiol.">
        <title>Paenibacillus ginsengarvi sp. nov., isolated from soil from ginseng cultivation.</title>
        <authorList>
            <person name="Yoon M.H."/>
            <person name="Ten L.N."/>
            <person name="Im W.T."/>
        </authorList>
    </citation>
    <scope>NUCLEOTIDE SEQUENCE [LARGE SCALE GENOMIC DNA]</scope>
    <source>
        <strain evidence="3 4">KCTC 13059</strain>
    </source>
</reference>
<dbReference type="GO" id="GO:0016787">
    <property type="term" value="F:hydrolase activity"/>
    <property type="evidence" value="ECO:0007669"/>
    <property type="project" value="UniProtKB-KW"/>
</dbReference>
<keyword evidence="3" id="KW-0378">Hydrolase</keyword>
<dbReference type="OrthoDB" id="9777673at2"/>
<evidence type="ECO:0000259" key="2">
    <source>
        <dbReference type="Pfam" id="PF04909"/>
    </source>
</evidence>
<dbReference type="InterPro" id="IPR032466">
    <property type="entry name" value="Metal_Hydrolase"/>
</dbReference>
<dbReference type="InterPro" id="IPR006680">
    <property type="entry name" value="Amidohydro-rel"/>
</dbReference>
<gene>
    <name evidence="3" type="ORF">D7M11_07330</name>
</gene>
<dbReference type="RefSeq" id="WP_120746515.1">
    <property type="nucleotide sequence ID" value="NZ_RBAH01000004.1"/>
</dbReference>
<evidence type="ECO:0000313" key="3">
    <source>
        <dbReference type="EMBL" id="RKN85492.1"/>
    </source>
</evidence>
<name>A0A3B0CJV8_9BACL</name>
<dbReference type="InterPro" id="IPR032465">
    <property type="entry name" value="ACMSD"/>
</dbReference>
<dbReference type="GO" id="GO:0019748">
    <property type="term" value="P:secondary metabolic process"/>
    <property type="evidence" value="ECO:0007669"/>
    <property type="project" value="TreeGrafter"/>
</dbReference>
<comment type="caution">
    <text evidence="3">The sequence shown here is derived from an EMBL/GenBank/DDBJ whole genome shotgun (WGS) entry which is preliminary data.</text>
</comment>
<dbReference type="Gene3D" id="3.20.20.140">
    <property type="entry name" value="Metal-dependent hydrolases"/>
    <property type="match status" value="1"/>
</dbReference>
<dbReference type="Proteomes" id="UP000282311">
    <property type="component" value="Unassembled WGS sequence"/>
</dbReference>
<dbReference type="EMBL" id="RBAH01000004">
    <property type="protein sequence ID" value="RKN85492.1"/>
    <property type="molecule type" value="Genomic_DNA"/>
</dbReference>
<accession>A0A3B0CJV8</accession>
<dbReference type="GO" id="GO:0005737">
    <property type="term" value="C:cytoplasm"/>
    <property type="evidence" value="ECO:0007669"/>
    <property type="project" value="TreeGrafter"/>
</dbReference>
<dbReference type="GO" id="GO:0016831">
    <property type="term" value="F:carboxy-lyase activity"/>
    <property type="evidence" value="ECO:0007669"/>
    <property type="project" value="InterPro"/>
</dbReference>
<dbReference type="PANTHER" id="PTHR21240">
    <property type="entry name" value="2-AMINO-3-CARBOXYLMUCONATE-6-SEMIALDEHYDE DECARBOXYLASE"/>
    <property type="match status" value="1"/>
</dbReference>
<dbReference type="Pfam" id="PF04909">
    <property type="entry name" value="Amidohydro_2"/>
    <property type="match status" value="1"/>
</dbReference>
<proteinExistence type="predicted"/>
<feature type="domain" description="Amidohydrolase-related" evidence="2">
    <location>
        <begin position="24"/>
        <end position="372"/>
    </location>
</feature>
<keyword evidence="1" id="KW-0456">Lyase</keyword>
<sequence length="384" mass="43550">MSLTEQNPETTAAEPKVKMKRSIIDCDLHLVPLRGGFNALKPYLPRFYREQLETWGPRVPAQIGMYNNGGTNGTKNDHKIPPGDETDALNYIRSKLLDKYNVEYGIITGMDYGINTIPDTDYAAAVTSACNDYTIEHVLDKEPRFRASIMIPKQDPVLSAKEIDRVGSHPGFVQAIVSNGAEKPYGHRHYYPIYEACVRNNLPFAIHVSMEGIGINPPPTGAGYVSHYAEYRLARAGIMMTHLASFIYEGVFELFPTLKVVMIEAGMLWIAPAIWRMDQDWKALRHNTPWVKKPPSEYYRDHFRVTSQPIELPPKPELFAPLMDAIYAETNLMFASDYPHWDFDSPQLAFPKMSDERWERIFYQNAAELYGLPQRAAAEGGEGL</sequence>
<evidence type="ECO:0000313" key="4">
    <source>
        <dbReference type="Proteomes" id="UP000282311"/>
    </source>
</evidence>
<evidence type="ECO:0000256" key="1">
    <source>
        <dbReference type="ARBA" id="ARBA00023239"/>
    </source>
</evidence>
<protein>
    <submittedName>
        <fullName evidence="3">Amidohydrolase</fullName>
    </submittedName>
</protein>
<dbReference type="PANTHER" id="PTHR21240:SF28">
    <property type="entry name" value="ISO-OROTATE DECARBOXYLASE (EUROFUNG)"/>
    <property type="match status" value="1"/>
</dbReference>
<organism evidence="3 4">
    <name type="scientific">Paenibacillus ginsengarvi</name>
    <dbReference type="NCBI Taxonomy" id="400777"/>
    <lineage>
        <taxon>Bacteria</taxon>
        <taxon>Bacillati</taxon>
        <taxon>Bacillota</taxon>
        <taxon>Bacilli</taxon>
        <taxon>Bacillales</taxon>
        <taxon>Paenibacillaceae</taxon>
        <taxon>Paenibacillus</taxon>
    </lineage>
</organism>
<keyword evidence="4" id="KW-1185">Reference proteome</keyword>